<sequence>MKKTETLESFYREKFTLYDQSANHGKTQFAIVTNEQCANGAKIIYRRRDFYKVALFKGRVLLHYGDKSLEINGTALVFFNPDVPYTLDMLEESNFGGYLIFRESYYNDYFKNGIRELSLFANGAKPVFMLNKAQEKSVDNMFKKMQADLLTDYEYKHDLMRTHLNELIHLAMKMSPLDKVYQFVDAKARITAIFSELLDRQFPIESPSEEFEMRSAAAYADKLGVHVNYLNRAVKSVTGKTTTNHISDRITMEAISMLKHSGWNISQISYSLGFEDPSNFSHFFKKHTKQIPSNFRLLTNTNHLE</sequence>
<keyword evidence="1" id="KW-0805">Transcription regulation</keyword>
<evidence type="ECO:0000313" key="6">
    <source>
        <dbReference type="Proteomes" id="UP000249754"/>
    </source>
</evidence>
<dbReference type="OrthoDB" id="632644at2"/>
<proteinExistence type="predicted"/>
<dbReference type="GO" id="GO:0003700">
    <property type="term" value="F:DNA-binding transcription factor activity"/>
    <property type="evidence" value="ECO:0007669"/>
    <property type="project" value="InterPro"/>
</dbReference>
<reference evidence="5 6" key="1">
    <citation type="submission" date="2018-06" db="EMBL/GenBank/DDBJ databases">
        <title>Genomic Encyclopedia of Archaeal and Bacterial Type Strains, Phase II (KMG-II): from individual species to whole genera.</title>
        <authorList>
            <person name="Goeker M."/>
        </authorList>
    </citation>
    <scope>NUCLEOTIDE SEQUENCE [LARGE SCALE GENOMIC DNA]</scope>
    <source>
        <strain evidence="5 6">DSM 14825</strain>
    </source>
</reference>
<feature type="domain" description="HTH araC/xylS-type" evidence="4">
    <location>
        <begin position="188"/>
        <end position="298"/>
    </location>
</feature>
<dbReference type="PROSITE" id="PS01124">
    <property type="entry name" value="HTH_ARAC_FAMILY_2"/>
    <property type="match status" value="1"/>
</dbReference>
<dbReference type="RefSeq" id="WP_111633408.1">
    <property type="nucleotide sequence ID" value="NZ_QLLR01000006.1"/>
</dbReference>
<dbReference type="InterPro" id="IPR018060">
    <property type="entry name" value="HTH_AraC"/>
</dbReference>
<name>A0A327ST90_9SPHI</name>
<keyword evidence="2" id="KW-0238">DNA-binding</keyword>
<protein>
    <submittedName>
        <fullName evidence="5">Helix-turn-helix protein</fullName>
    </submittedName>
</protein>
<dbReference type="SUPFAM" id="SSF46689">
    <property type="entry name" value="Homeodomain-like"/>
    <property type="match status" value="1"/>
</dbReference>
<dbReference type="GO" id="GO:0043565">
    <property type="term" value="F:sequence-specific DNA binding"/>
    <property type="evidence" value="ECO:0007669"/>
    <property type="project" value="InterPro"/>
</dbReference>
<evidence type="ECO:0000256" key="3">
    <source>
        <dbReference type="ARBA" id="ARBA00023163"/>
    </source>
</evidence>
<dbReference type="Pfam" id="PF12833">
    <property type="entry name" value="HTH_18"/>
    <property type="match status" value="1"/>
</dbReference>
<evidence type="ECO:0000256" key="2">
    <source>
        <dbReference type="ARBA" id="ARBA00023125"/>
    </source>
</evidence>
<comment type="caution">
    <text evidence="5">The sequence shown here is derived from an EMBL/GenBank/DDBJ whole genome shotgun (WGS) entry which is preliminary data.</text>
</comment>
<dbReference type="SMART" id="SM00342">
    <property type="entry name" value="HTH_ARAC"/>
    <property type="match status" value="1"/>
</dbReference>
<evidence type="ECO:0000259" key="4">
    <source>
        <dbReference type="PROSITE" id="PS01124"/>
    </source>
</evidence>
<dbReference type="EMBL" id="QLLR01000006">
    <property type="protein sequence ID" value="RAJ32171.1"/>
    <property type="molecule type" value="Genomic_DNA"/>
</dbReference>
<gene>
    <name evidence="5" type="ORF">LY11_01853</name>
</gene>
<dbReference type="Proteomes" id="UP000249754">
    <property type="component" value="Unassembled WGS sequence"/>
</dbReference>
<dbReference type="PANTHER" id="PTHR43280:SF32">
    <property type="entry name" value="TRANSCRIPTIONAL REGULATORY PROTEIN"/>
    <property type="match status" value="1"/>
</dbReference>
<dbReference type="PANTHER" id="PTHR43280">
    <property type="entry name" value="ARAC-FAMILY TRANSCRIPTIONAL REGULATOR"/>
    <property type="match status" value="1"/>
</dbReference>
<organism evidence="5 6">
    <name type="scientific">Pedobacter cryoconitis</name>
    <dbReference type="NCBI Taxonomy" id="188932"/>
    <lineage>
        <taxon>Bacteria</taxon>
        <taxon>Pseudomonadati</taxon>
        <taxon>Bacteroidota</taxon>
        <taxon>Sphingobacteriia</taxon>
        <taxon>Sphingobacteriales</taxon>
        <taxon>Sphingobacteriaceae</taxon>
        <taxon>Pedobacter</taxon>
    </lineage>
</organism>
<dbReference type="AlphaFoldDB" id="A0A327ST90"/>
<dbReference type="InterPro" id="IPR009057">
    <property type="entry name" value="Homeodomain-like_sf"/>
</dbReference>
<accession>A0A327ST90</accession>
<evidence type="ECO:0000313" key="5">
    <source>
        <dbReference type="EMBL" id="RAJ32171.1"/>
    </source>
</evidence>
<evidence type="ECO:0000256" key="1">
    <source>
        <dbReference type="ARBA" id="ARBA00023015"/>
    </source>
</evidence>
<keyword evidence="3" id="KW-0804">Transcription</keyword>
<dbReference type="Gene3D" id="1.10.10.60">
    <property type="entry name" value="Homeodomain-like"/>
    <property type="match status" value="1"/>
</dbReference>